<feature type="binding site" evidence="11">
    <location>
        <position position="561"/>
    </location>
    <ligand>
        <name>Zn(2+)</name>
        <dbReference type="ChEBI" id="CHEBI:29105"/>
    </ligand>
</feature>
<evidence type="ECO:0000313" key="16">
    <source>
        <dbReference type="Proteomes" id="UP000266489"/>
    </source>
</evidence>
<dbReference type="InterPro" id="IPR012947">
    <property type="entry name" value="tRNA_SAD"/>
</dbReference>
<evidence type="ECO:0000259" key="12">
    <source>
        <dbReference type="PROSITE" id="PS50860"/>
    </source>
</evidence>
<evidence type="ECO:0000256" key="5">
    <source>
        <dbReference type="ARBA" id="ARBA00022741"/>
    </source>
</evidence>
<keyword evidence="7 11" id="KW-0067">ATP-binding</keyword>
<dbReference type="FunFam" id="3.30.930.10:FF:000004">
    <property type="entry name" value="Alanine--tRNA ligase"/>
    <property type="match status" value="1"/>
</dbReference>
<comment type="cofactor">
    <cofactor evidence="11">
        <name>Zn(2+)</name>
        <dbReference type="ChEBI" id="CHEBI:29105"/>
    </cofactor>
    <text evidence="11">Binds 1 zinc ion per subunit.</text>
</comment>
<comment type="similarity">
    <text evidence="1 11">Belongs to the class-II aminoacyl-tRNA synthetase family.</text>
</comment>
<dbReference type="InterPro" id="IPR050058">
    <property type="entry name" value="Ala-tRNA_ligase"/>
</dbReference>
<evidence type="ECO:0000256" key="3">
    <source>
        <dbReference type="ARBA" id="ARBA00022598"/>
    </source>
</evidence>
<feature type="binding site" evidence="11">
    <location>
        <position position="666"/>
    </location>
    <ligand>
        <name>Zn(2+)</name>
        <dbReference type="ChEBI" id="CHEBI:29105"/>
    </ligand>
</feature>
<comment type="caution">
    <text evidence="13">The sequence shown here is derived from an EMBL/GenBank/DDBJ whole genome shotgun (WGS) entry which is preliminary data.</text>
</comment>
<organism evidence="13 15">
    <name type="scientific">Candidatus Cryosericum odellii</name>
    <dbReference type="NCBI Taxonomy" id="2290917"/>
    <lineage>
        <taxon>Bacteria</taxon>
        <taxon>Pseudomonadati</taxon>
        <taxon>Caldisericota/Cryosericota group</taxon>
        <taxon>Candidatus Cryosericota</taxon>
        <taxon>Candidatus Cryosericia</taxon>
        <taxon>Candidatus Cryosericales</taxon>
        <taxon>Candidatus Cryosericaceae</taxon>
        <taxon>Candidatus Cryosericum</taxon>
    </lineage>
</organism>
<dbReference type="FunFam" id="3.30.980.10:FF:000004">
    <property type="entry name" value="Alanine--tRNA ligase, cytoplasmic"/>
    <property type="match status" value="1"/>
</dbReference>
<reference evidence="15 16" key="1">
    <citation type="submission" date="2018-09" db="EMBL/GenBank/DDBJ databases">
        <title>Discovery and Ecogenomic Context for Candidatus Cryosericales, a Global Caldiserica Order Active in Thawing Permafrost.</title>
        <authorList>
            <person name="Martinez M.A."/>
            <person name="Woodcroft B.J."/>
            <person name="Ignacio Espinoza J.C."/>
            <person name="Zayed A."/>
            <person name="Singleton C.M."/>
            <person name="Boyd J."/>
            <person name="Li Y.-F."/>
            <person name="Purvine S."/>
            <person name="Maughan H."/>
            <person name="Hodgkins S.B."/>
            <person name="Anderson D."/>
            <person name="Sederholm M."/>
            <person name="Temperton B."/>
            <person name="Saleska S.R."/>
            <person name="Tyson G.W."/>
            <person name="Rich V.I."/>
        </authorList>
    </citation>
    <scope>NUCLEOTIDE SEQUENCE [LARGE SCALE GENOMIC DNA]</scope>
    <source>
        <strain evidence="14 16">SMC5</strain>
        <strain evidence="13 15">SMC6</strain>
    </source>
</reference>
<keyword evidence="2 11" id="KW-0820">tRNA-binding</keyword>
<dbReference type="Proteomes" id="UP000266489">
    <property type="component" value="Unassembled WGS sequence"/>
</dbReference>
<dbReference type="InterPro" id="IPR018164">
    <property type="entry name" value="Ala-tRNA-synth_IIc_N"/>
</dbReference>
<dbReference type="InterPro" id="IPR018165">
    <property type="entry name" value="Ala-tRNA-synth_IIc_core"/>
</dbReference>
<sequence>MNSADIREGFLRFFEGHDHLRLPSAPLLSPDRTLLFTAAGMVPLKQYYLGEVTPPSPRMTSDQKCIRTNDIERVGRTARHHTFFEMLGNFSIGDYFKDDAIAMALEFSTKVLGLPADRIWVTIYKEDLQTADIWQKVGIPRERIVPMGADDNFWTMGPVGPCGPCSELYIDRGVRHPGDEKQQMGDDGDRFLEYWNLVFTQFDRQSDGSLKPLARKNIDTGLGLERMTSIIEDTDTDFETDGFQPIIQTVADLSHQEYGRDPRVTARMKTIADHVRACTFLMAENLLPSNEKQGYVLRRLLRRSQALGRMIGIEGAFMGKVADTVIDLMKGPFPELLAEGERIKRDMAVEEQRFDHTLRDGLVEFTKAVEVVRQGGSDTLPGKTAFYLHDTMGFPVELTADLLRDAGIKLDREGFDALLNGQRHGGSESSGVEDVSRERTGYIKLRGTVGTSHFVGYESLSAEAVVTGVLKDGEPAGSAQVGDHIGLVLSSTSFYGEKGGQVGDTGIITTPGARFEVTDTKTPVEGLIIHEGVLVEGAIAAGDTARAEVDPERRKAIARAHTATHLLQAALRSIDPTVQQKGSKVMPDEFHFDFSFRGSLDADDRKAMEEKVMGFIMANVPVRTDVMPIEEARRTGALAFFGEKYGETVRVVAADGISKELCGGTHVTATGDIGFLHIRSIRSIGTDTKRIEASVGLGALREFWAYQEGVEQTAGILGCGPVPAEVMRAVQDLTDVVKEHDRRIEGLIAAATDRHVRDLIAQPATIKGQPVVVATFEDLTTEALRSAGDMAEQQLGNGVFIGMVAGGDGFSVVKVFGTAGATFSARAIFKTLTDKYGGKGGGNDRMCQGRIASLPTAEELEALLG</sequence>
<dbReference type="EMBL" id="QXIT01000114">
    <property type="protein sequence ID" value="RIE07326.1"/>
    <property type="molecule type" value="Genomic_DNA"/>
</dbReference>
<name>A0A398CVA8_9BACT</name>
<evidence type="ECO:0000256" key="10">
    <source>
        <dbReference type="ARBA" id="ARBA00023146"/>
    </source>
</evidence>
<dbReference type="SUPFAM" id="SSF101353">
    <property type="entry name" value="Putative anticodon-binding domain of alanyl-tRNA synthetase (AlaRS)"/>
    <property type="match status" value="1"/>
</dbReference>
<dbReference type="InterPro" id="IPR018163">
    <property type="entry name" value="Thr/Ala-tRNA-synth_IIc_edit"/>
</dbReference>
<feature type="binding site" evidence="11">
    <location>
        <position position="662"/>
    </location>
    <ligand>
        <name>Zn(2+)</name>
        <dbReference type="ChEBI" id="CHEBI:29105"/>
    </ligand>
</feature>
<keyword evidence="11" id="KW-0963">Cytoplasm</keyword>
<dbReference type="NCBIfam" id="TIGR00344">
    <property type="entry name" value="alaS"/>
    <property type="match status" value="1"/>
</dbReference>
<dbReference type="CDD" id="cd00673">
    <property type="entry name" value="AlaRS_core"/>
    <property type="match status" value="1"/>
</dbReference>
<dbReference type="SUPFAM" id="SSF50447">
    <property type="entry name" value="Translation proteins"/>
    <property type="match status" value="1"/>
</dbReference>
<accession>A0A398CVA8</accession>
<dbReference type="InterPro" id="IPR003156">
    <property type="entry name" value="DHHA1_dom"/>
</dbReference>
<keyword evidence="6 11" id="KW-0862">Zinc</keyword>
<dbReference type="Pfam" id="PF01411">
    <property type="entry name" value="tRNA-synt_2c"/>
    <property type="match status" value="1"/>
</dbReference>
<dbReference type="GO" id="GO:0000049">
    <property type="term" value="F:tRNA binding"/>
    <property type="evidence" value="ECO:0007669"/>
    <property type="project" value="UniProtKB-KW"/>
</dbReference>
<evidence type="ECO:0000313" key="14">
    <source>
        <dbReference type="EMBL" id="RIE08784.1"/>
    </source>
</evidence>
<dbReference type="GO" id="GO:0005524">
    <property type="term" value="F:ATP binding"/>
    <property type="evidence" value="ECO:0007669"/>
    <property type="project" value="UniProtKB-UniRule"/>
</dbReference>
<keyword evidence="4 11" id="KW-0479">Metal-binding</keyword>
<dbReference type="RefSeq" id="WP_119120242.1">
    <property type="nucleotide sequence ID" value="NZ_QXIT01000114.1"/>
</dbReference>
<dbReference type="SUPFAM" id="SSF55681">
    <property type="entry name" value="Class II aaRS and biotin synthetases"/>
    <property type="match status" value="1"/>
</dbReference>
<dbReference type="InterPro" id="IPR023033">
    <property type="entry name" value="Ala_tRNA_ligase_euk/bac"/>
</dbReference>
<dbReference type="Gene3D" id="3.30.930.10">
    <property type="entry name" value="Bira Bifunctional Protein, Domain 2"/>
    <property type="match status" value="1"/>
</dbReference>
<dbReference type="EC" id="6.1.1.7" evidence="11"/>
<evidence type="ECO:0000256" key="1">
    <source>
        <dbReference type="ARBA" id="ARBA00008226"/>
    </source>
</evidence>
<feature type="domain" description="Alanyl-transfer RNA synthetases family profile" evidence="12">
    <location>
        <begin position="1"/>
        <end position="705"/>
    </location>
</feature>
<dbReference type="GO" id="GO:0005829">
    <property type="term" value="C:cytosol"/>
    <property type="evidence" value="ECO:0007669"/>
    <property type="project" value="TreeGrafter"/>
</dbReference>
<dbReference type="GO" id="GO:0002161">
    <property type="term" value="F:aminoacyl-tRNA deacylase activity"/>
    <property type="evidence" value="ECO:0007669"/>
    <property type="project" value="TreeGrafter"/>
</dbReference>
<dbReference type="Pfam" id="PF02272">
    <property type="entry name" value="DHHA1"/>
    <property type="match status" value="1"/>
</dbReference>
<evidence type="ECO:0000256" key="11">
    <source>
        <dbReference type="HAMAP-Rule" id="MF_00036"/>
    </source>
</evidence>
<dbReference type="Gene3D" id="3.30.980.10">
    <property type="entry name" value="Threonyl-trna Synthetase, Chain A, domain 2"/>
    <property type="match status" value="1"/>
</dbReference>
<comment type="catalytic activity">
    <reaction evidence="11">
        <text>tRNA(Ala) + L-alanine + ATP = L-alanyl-tRNA(Ala) + AMP + diphosphate</text>
        <dbReference type="Rhea" id="RHEA:12540"/>
        <dbReference type="Rhea" id="RHEA-COMP:9657"/>
        <dbReference type="Rhea" id="RHEA-COMP:9923"/>
        <dbReference type="ChEBI" id="CHEBI:30616"/>
        <dbReference type="ChEBI" id="CHEBI:33019"/>
        <dbReference type="ChEBI" id="CHEBI:57972"/>
        <dbReference type="ChEBI" id="CHEBI:78442"/>
        <dbReference type="ChEBI" id="CHEBI:78497"/>
        <dbReference type="ChEBI" id="CHEBI:456215"/>
        <dbReference type="EC" id="6.1.1.7"/>
    </reaction>
</comment>
<evidence type="ECO:0000313" key="15">
    <source>
        <dbReference type="Proteomes" id="UP000266260"/>
    </source>
</evidence>
<evidence type="ECO:0000256" key="8">
    <source>
        <dbReference type="ARBA" id="ARBA00022884"/>
    </source>
</evidence>
<keyword evidence="8 11" id="KW-0694">RNA-binding</keyword>
<keyword evidence="9 11" id="KW-0648">Protein biosynthesis</keyword>
<dbReference type="GO" id="GO:0004813">
    <property type="term" value="F:alanine-tRNA ligase activity"/>
    <property type="evidence" value="ECO:0007669"/>
    <property type="project" value="UniProtKB-UniRule"/>
</dbReference>
<feature type="binding site" evidence="11">
    <location>
        <position position="565"/>
    </location>
    <ligand>
        <name>Zn(2+)</name>
        <dbReference type="ChEBI" id="CHEBI:29105"/>
    </ligand>
</feature>
<dbReference type="SUPFAM" id="SSF55186">
    <property type="entry name" value="ThrRS/AlaRS common domain"/>
    <property type="match status" value="1"/>
</dbReference>
<evidence type="ECO:0000256" key="4">
    <source>
        <dbReference type="ARBA" id="ARBA00022723"/>
    </source>
</evidence>
<evidence type="ECO:0000256" key="7">
    <source>
        <dbReference type="ARBA" id="ARBA00022840"/>
    </source>
</evidence>
<dbReference type="Pfam" id="PF07973">
    <property type="entry name" value="tRNA_SAD"/>
    <property type="match status" value="1"/>
</dbReference>
<comment type="function">
    <text evidence="11">Catalyzes the attachment of alanine to tRNA(Ala) in a two-step reaction: alanine is first activated by ATP to form Ala-AMP and then transferred to the acceptor end of tRNA(Ala). Also edits incorrectly charged Ser-tRNA(Ala) and Gly-tRNA(Ala) via its editing domain.</text>
</comment>
<dbReference type="PANTHER" id="PTHR11777:SF9">
    <property type="entry name" value="ALANINE--TRNA LIGASE, CYTOPLASMIC"/>
    <property type="match status" value="1"/>
</dbReference>
<dbReference type="InterPro" id="IPR009000">
    <property type="entry name" value="Transl_B-barrel_sf"/>
</dbReference>
<dbReference type="AlphaFoldDB" id="A0A398CVA8"/>
<keyword evidence="15" id="KW-1185">Reference proteome</keyword>
<dbReference type="HAMAP" id="MF_00036_B">
    <property type="entry name" value="Ala_tRNA_synth_B"/>
    <property type="match status" value="1"/>
</dbReference>
<comment type="subcellular location">
    <subcellularLocation>
        <location evidence="11">Cytoplasm</location>
    </subcellularLocation>
</comment>
<protein>
    <recommendedName>
        <fullName evidence="11">Alanine--tRNA ligase</fullName>
        <ecNumber evidence="11">6.1.1.7</ecNumber>
    </recommendedName>
    <alternativeName>
        <fullName evidence="11">Alanyl-tRNA synthetase</fullName>
        <shortName evidence="11">AlaRS</shortName>
    </alternativeName>
</protein>
<keyword evidence="10 11" id="KW-0030">Aminoacyl-tRNA synthetase</keyword>
<dbReference type="PROSITE" id="PS50860">
    <property type="entry name" value="AA_TRNA_LIGASE_II_ALA"/>
    <property type="match status" value="1"/>
</dbReference>
<dbReference type="OrthoDB" id="9803884at2"/>
<dbReference type="SMART" id="SM00863">
    <property type="entry name" value="tRNA_SAD"/>
    <property type="match status" value="1"/>
</dbReference>
<accession>A0A398DCB6</accession>
<evidence type="ECO:0000313" key="13">
    <source>
        <dbReference type="EMBL" id="RIE07326.1"/>
    </source>
</evidence>
<dbReference type="InterPro" id="IPR018162">
    <property type="entry name" value="Ala-tRNA-ligase_IIc_anticod-bd"/>
</dbReference>
<dbReference type="EMBL" id="QXIU01000190">
    <property type="protein sequence ID" value="RIE08784.1"/>
    <property type="molecule type" value="Genomic_DNA"/>
</dbReference>
<dbReference type="InterPro" id="IPR002318">
    <property type="entry name" value="Ala-tRNA-lgiase_IIc"/>
</dbReference>
<keyword evidence="5 11" id="KW-0547">Nucleotide-binding</keyword>
<keyword evidence="3 11" id="KW-0436">Ligase</keyword>
<evidence type="ECO:0000256" key="9">
    <source>
        <dbReference type="ARBA" id="ARBA00022917"/>
    </source>
</evidence>
<dbReference type="GO" id="GO:0006419">
    <property type="term" value="P:alanyl-tRNA aminoacylation"/>
    <property type="evidence" value="ECO:0007669"/>
    <property type="project" value="UniProtKB-UniRule"/>
</dbReference>
<dbReference type="Gene3D" id="2.40.30.130">
    <property type="match status" value="1"/>
</dbReference>
<dbReference type="InterPro" id="IPR045864">
    <property type="entry name" value="aa-tRNA-synth_II/BPL/LPL"/>
</dbReference>
<dbReference type="Gene3D" id="3.10.310.40">
    <property type="match status" value="1"/>
</dbReference>
<dbReference type="GO" id="GO:0008270">
    <property type="term" value="F:zinc ion binding"/>
    <property type="evidence" value="ECO:0007669"/>
    <property type="project" value="UniProtKB-UniRule"/>
</dbReference>
<gene>
    <name evidence="11" type="primary">alaS</name>
    <name evidence="14" type="ORF">SMC5_07695</name>
    <name evidence="13" type="ORF">SMC6_06815</name>
</gene>
<dbReference type="PRINTS" id="PR00980">
    <property type="entry name" value="TRNASYNTHALA"/>
</dbReference>
<dbReference type="Proteomes" id="UP000266260">
    <property type="component" value="Unassembled WGS sequence"/>
</dbReference>
<proteinExistence type="inferred from homology"/>
<evidence type="ECO:0000256" key="2">
    <source>
        <dbReference type="ARBA" id="ARBA00022555"/>
    </source>
</evidence>
<comment type="domain">
    <text evidence="11">Consists of three domains; the N-terminal catalytic domain, the editing domain and the C-terminal C-Ala domain. The editing domain removes incorrectly charged amino acids, while the C-Ala domain, along with tRNA(Ala), serves as a bridge to cooperatively bring together the editing and aminoacylation centers thus stimulating deacylation of misacylated tRNAs.</text>
</comment>
<dbReference type="PANTHER" id="PTHR11777">
    <property type="entry name" value="ALANYL-TRNA SYNTHETASE"/>
    <property type="match status" value="1"/>
</dbReference>
<evidence type="ECO:0000256" key="6">
    <source>
        <dbReference type="ARBA" id="ARBA00022833"/>
    </source>
</evidence>